<evidence type="ECO:0000256" key="4">
    <source>
        <dbReference type="ARBA" id="ARBA00022448"/>
    </source>
</evidence>
<gene>
    <name evidence="10" type="primary">nad3</name>
</gene>
<keyword evidence="6 9" id="KW-1133">Transmembrane helix</keyword>
<comment type="function">
    <text evidence="9">Core subunit of the mitochondrial membrane respiratory chain NADH dehydrogenase (Complex I) which catalyzes electron transfer from NADH through the respiratory chain, using ubiquinone as an electron acceptor. Essential for the catalytic activity of complex I.</text>
</comment>
<feature type="transmembrane region" description="Helical" evidence="9">
    <location>
        <begin position="7"/>
        <end position="28"/>
    </location>
</feature>
<accession>A0A6H0YBG1</accession>
<keyword evidence="9" id="KW-0830">Ubiquinone</keyword>
<evidence type="ECO:0000256" key="6">
    <source>
        <dbReference type="ARBA" id="ARBA00022989"/>
    </source>
</evidence>
<comment type="subcellular location">
    <subcellularLocation>
        <location evidence="1">Membrane</location>
    </subcellularLocation>
    <subcellularLocation>
        <location evidence="9">Mitochondrion membrane</location>
        <topology evidence="9">Multi-pass membrane protein</topology>
    </subcellularLocation>
</comment>
<dbReference type="InterPro" id="IPR000440">
    <property type="entry name" value="NADH_UbQ/plastoQ_OxRdtase_su3"/>
</dbReference>
<reference evidence="10" key="1">
    <citation type="submission" date="2019-03" db="EMBL/GenBank/DDBJ databases">
        <authorList>
            <person name="Suleman S."/>
            <person name="Ma J."/>
            <person name="Khan M.S."/>
            <person name="Tkach V.V."/>
            <person name="Zhang D."/>
            <person name="Zhu X.Q."/>
        </authorList>
    </citation>
    <scope>NUCLEOTIDE SEQUENCE</scope>
    <source>
        <strain evidence="10">PakPr2</strain>
    </source>
</reference>
<evidence type="ECO:0000256" key="2">
    <source>
        <dbReference type="ARBA" id="ARBA00008472"/>
    </source>
</evidence>
<comment type="catalytic activity">
    <reaction evidence="8 9">
        <text>a ubiquinone + NADH + 5 H(+)(in) = a ubiquinol + NAD(+) + 4 H(+)(out)</text>
        <dbReference type="Rhea" id="RHEA:29091"/>
        <dbReference type="Rhea" id="RHEA-COMP:9565"/>
        <dbReference type="Rhea" id="RHEA-COMP:9566"/>
        <dbReference type="ChEBI" id="CHEBI:15378"/>
        <dbReference type="ChEBI" id="CHEBI:16389"/>
        <dbReference type="ChEBI" id="CHEBI:17976"/>
        <dbReference type="ChEBI" id="CHEBI:57540"/>
        <dbReference type="ChEBI" id="CHEBI:57945"/>
        <dbReference type="EC" id="7.1.1.2"/>
    </reaction>
</comment>
<feature type="transmembrane region" description="Helical" evidence="9">
    <location>
        <begin position="66"/>
        <end position="84"/>
    </location>
</feature>
<sequence>MVSLSTVCFIFSFFCFLATYYYAFLWSVDRKIKKSDARLWYSVYECGYMVGRHVVNSSGDTFLNLLVYYVVLDLEVALVVNLSLEGIWFKGLESFMLFIILLIAGLGIEVYSGYLS</sequence>
<dbReference type="AlphaFoldDB" id="A0A6H0YBG1"/>
<keyword evidence="9" id="KW-0249">Electron transport</keyword>
<keyword evidence="5 9" id="KW-0812">Transmembrane</keyword>
<dbReference type="Gene3D" id="1.20.58.1610">
    <property type="entry name" value="NADH:ubiquinone/plastoquinone oxidoreductase, chain 3"/>
    <property type="match status" value="1"/>
</dbReference>
<evidence type="ECO:0000256" key="5">
    <source>
        <dbReference type="ARBA" id="ARBA00022692"/>
    </source>
</evidence>
<evidence type="ECO:0000256" key="9">
    <source>
        <dbReference type="RuleBase" id="RU003640"/>
    </source>
</evidence>
<feature type="transmembrane region" description="Helical" evidence="9">
    <location>
        <begin position="96"/>
        <end position="114"/>
    </location>
</feature>
<evidence type="ECO:0000256" key="1">
    <source>
        <dbReference type="ARBA" id="ARBA00004370"/>
    </source>
</evidence>
<evidence type="ECO:0000313" key="10">
    <source>
        <dbReference type="EMBL" id="QIX04644.1"/>
    </source>
</evidence>
<keyword evidence="9" id="KW-0679">Respiratory chain</keyword>
<keyword evidence="9" id="KW-0520">NAD</keyword>
<keyword evidence="9 10" id="KW-0496">Mitochondrion</keyword>
<keyword evidence="7 9" id="KW-0472">Membrane</keyword>
<keyword evidence="4 9" id="KW-0813">Transport</keyword>
<evidence type="ECO:0000256" key="7">
    <source>
        <dbReference type="ARBA" id="ARBA00023136"/>
    </source>
</evidence>
<dbReference type="EC" id="7.1.1.2" evidence="9"/>
<dbReference type="InterPro" id="IPR038430">
    <property type="entry name" value="NDAH_ubi_oxred_su3_sf"/>
</dbReference>
<keyword evidence="9" id="KW-1278">Translocase</keyword>
<organism evidence="10">
    <name type="scientific">Brachydistomum sp. PakPr2</name>
    <dbReference type="NCBI Taxonomy" id="2714095"/>
    <lineage>
        <taxon>Eukaryota</taxon>
        <taxon>Metazoa</taxon>
        <taxon>Spiralia</taxon>
        <taxon>Lophotrochozoa</taxon>
        <taxon>Platyhelminthes</taxon>
        <taxon>Trematoda</taxon>
        <taxon>Digenea</taxon>
        <taxon>Plagiorchiida</taxon>
        <taxon>Xiphidiata</taxon>
        <taxon>Gorgoderoidea</taxon>
        <taxon>Dicrocoeliidae</taxon>
        <taxon>Brachydistomum</taxon>
    </lineage>
</organism>
<geneLocation type="mitochondrion" evidence="10"/>
<reference evidence="10" key="2">
    <citation type="journal article" date="2020" name="Parasit. Vectors">
        <title>Molecular phylogenetics and mitogenomics of three avian dicrocoeliids (Digenea: Dicrocoeliidae) and comparison with mammalian dicrocoeliids.</title>
        <authorList>
            <person name="Suleman"/>
            <person name="Khan M.S."/>
            <person name="Tkach V.V."/>
            <person name="Muhammad N."/>
            <person name="Zhang D."/>
            <person name="Zhu X.Q."/>
            <person name="Ma J."/>
        </authorList>
    </citation>
    <scope>NUCLEOTIDE SEQUENCE</scope>
    <source>
        <strain evidence="10">PakPr2</strain>
    </source>
</reference>
<evidence type="ECO:0000256" key="8">
    <source>
        <dbReference type="ARBA" id="ARBA00049551"/>
    </source>
</evidence>
<dbReference type="EMBL" id="MK685273">
    <property type="protein sequence ID" value="QIX04644.1"/>
    <property type="molecule type" value="Genomic_DNA"/>
</dbReference>
<comment type="similarity">
    <text evidence="2 9">Belongs to the complex I subunit 3 family.</text>
</comment>
<protein>
    <recommendedName>
        <fullName evidence="3 9">NADH-ubiquinone oxidoreductase chain 3</fullName>
        <ecNumber evidence="9">7.1.1.2</ecNumber>
    </recommendedName>
</protein>
<proteinExistence type="inferred from homology"/>
<name>A0A6H0YBG1_9TREM</name>
<dbReference type="Pfam" id="PF00507">
    <property type="entry name" value="Oxidored_q4"/>
    <property type="match status" value="1"/>
</dbReference>
<evidence type="ECO:0000256" key="3">
    <source>
        <dbReference type="ARBA" id="ARBA00021007"/>
    </source>
</evidence>